<accession>A0A6J7GWZ5</accession>
<proteinExistence type="predicted"/>
<gene>
    <name evidence="1" type="ORF">UFOPK3610_00585</name>
</gene>
<name>A0A6J7GWZ5_9ZZZZ</name>
<dbReference type="EMBL" id="CAFBMR010000014">
    <property type="protein sequence ID" value="CAB4908039.1"/>
    <property type="molecule type" value="Genomic_DNA"/>
</dbReference>
<evidence type="ECO:0000313" key="1">
    <source>
        <dbReference type="EMBL" id="CAB4908039.1"/>
    </source>
</evidence>
<reference evidence="1" key="1">
    <citation type="submission" date="2020-05" db="EMBL/GenBank/DDBJ databases">
        <authorList>
            <person name="Chiriac C."/>
            <person name="Salcher M."/>
            <person name="Ghai R."/>
            <person name="Kavagutti S V."/>
        </authorList>
    </citation>
    <scope>NUCLEOTIDE SEQUENCE</scope>
</reference>
<sequence length="294" mass="33380">MTEVVAEEVWRAHAEEQRARVAPLIRPRLERRAEGTKHPVEDFLFEYYANTPGKLQTWHPGAGVALAGEADEYLALKAYVRTSDGVTAPIESLAPRRESLANIVELLERTQARTPEFGCFGRHEWAMVYQLDPDEIRHSTWPLRLTMDEISEVITSSPLRCTHFDAFRFYTDAAKPLNILQPTRATQADLEQPGCLHAGMDLYKWAFMFSPWVPSKLVVDCFMLAREIREVDMRVAPYDLSAMGVEPIRIETAEGRAEFAGLQRSFSDRQQAMRVRVTKTLRDLLVGVSPLCAS</sequence>
<dbReference type="AlphaFoldDB" id="A0A6J7GWZ5"/>
<protein>
    <submittedName>
        <fullName evidence="1">Unannotated protein</fullName>
    </submittedName>
</protein>
<organism evidence="1">
    <name type="scientific">freshwater metagenome</name>
    <dbReference type="NCBI Taxonomy" id="449393"/>
    <lineage>
        <taxon>unclassified sequences</taxon>
        <taxon>metagenomes</taxon>
        <taxon>ecological metagenomes</taxon>
    </lineage>
</organism>